<dbReference type="OrthoDB" id="5288404at2"/>
<evidence type="ECO:0000256" key="3">
    <source>
        <dbReference type="ARBA" id="ARBA00022475"/>
    </source>
</evidence>
<keyword evidence="6" id="KW-0067">ATP-binding</keyword>
<dbReference type="GO" id="GO:0005524">
    <property type="term" value="F:ATP binding"/>
    <property type="evidence" value="ECO:0007669"/>
    <property type="project" value="UniProtKB-KW"/>
</dbReference>
<dbReference type="InterPro" id="IPR017871">
    <property type="entry name" value="ABC_transporter-like_CS"/>
</dbReference>
<evidence type="ECO:0000259" key="11">
    <source>
        <dbReference type="PROSITE" id="PS50929"/>
    </source>
</evidence>
<evidence type="ECO:0000256" key="6">
    <source>
        <dbReference type="ARBA" id="ARBA00022840"/>
    </source>
</evidence>
<reference evidence="13 14" key="1">
    <citation type="submission" date="2013-08" db="EMBL/GenBank/DDBJ databases">
        <title>The genome sequence of Skermanella stibiiresistens.</title>
        <authorList>
            <person name="Zhu W."/>
            <person name="Wang G."/>
        </authorList>
    </citation>
    <scope>NUCLEOTIDE SEQUENCE [LARGE SCALE GENOMIC DNA]</scope>
    <source>
        <strain evidence="13 14">SB22</strain>
    </source>
</reference>
<dbReference type="Pfam" id="PF00005">
    <property type="entry name" value="ABC_tran"/>
    <property type="match status" value="1"/>
</dbReference>
<keyword evidence="4 9" id="KW-0812">Transmembrane</keyword>
<protein>
    <submittedName>
        <fullName evidence="13">Peptidase C39</fullName>
    </submittedName>
</protein>
<keyword evidence="14" id="KW-1185">Reference proteome</keyword>
<dbReference type="PROSITE" id="PS50990">
    <property type="entry name" value="PEPTIDASE_C39"/>
    <property type="match status" value="1"/>
</dbReference>
<dbReference type="RefSeq" id="WP_037457571.1">
    <property type="nucleotide sequence ID" value="NZ_AVFL01000020.1"/>
</dbReference>
<evidence type="ECO:0000256" key="7">
    <source>
        <dbReference type="ARBA" id="ARBA00022989"/>
    </source>
</evidence>
<dbReference type="GO" id="GO:0016887">
    <property type="term" value="F:ATP hydrolysis activity"/>
    <property type="evidence" value="ECO:0007669"/>
    <property type="project" value="InterPro"/>
</dbReference>
<feature type="domain" description="ABC transmembrane type-1" evidence="11">
    <location>
        <begin position="174"/>
        <end position="453"/>
    </location>
</feature>
<dbReference type="InterPro" id="IPR005074">
    <property type="entry name" value="Peptidase_C39"/>
</dbReference>
<feature type="transmembrane region" description="Helical" evidence="9">
    <location>
        <begin position="286"/>
        <end position="306"/>
    </location>
</feature>
<evidence type="ECO:0000256" key="1">
    <source>
        <dbReference type="ARBA" id="ARBA00004651"/>
    </source>
</evidence>
<gene>
    <name evidence="13" type="ORF">N825_14335</name>
</gene>
<evidence type="ECO:0000256" key="5">
    <source>
        <dbReference type="ARBA" id="ARBA00022741"/>
    </source>
</evidence>
<dbReference type="Gene3D" id="1.20.1560.10">
    <property type="entry name" value="ABC transporter type 1, transmembrane domain"/>
    <property type="match status" value="1"/>
</dbReference>
<name>W9GW09_9PROT</name>
<dbReference type="GO" id="GO:0008233">
    <property type="term" value="F:peptidase activity"/>
    <property type="evidence" value="ECO:0007669"/>
    <property type="project" value="InterPro"/>
</dbReference>
<dbReference type="GO" id="GO:0034040">
    <property type="term" value="F:ATPase-coupled lipid transmembrane transporter activity"/>
    <property type="evidence" value="ECO:0007669"/>
    <property type="project" value="TreeGrafter"/>
</dbReference>
<dbReference type="SUPFAM" id="SSF52540">
    <property type="entry name" value="P-loop containing nucleoside triphosphate hydrolases"/>
    <property type="match status" value="1"/>
</dbReference>
<keyword evidence="7 9" id="KW-1133">Transmembrane helix</keyword>
<dbReference type="InterPro" id="IPR003439">
    <property type="entry name" value="ABC_transporter-like_ATP-bd"/>
</dbReference>
<feature type="domain" description="Peptidase C39" evidence="12">
    <location>
        <begin position="1"/>
        <end position="142"/>
    </location>
</feature>
<dbReference type="Proteomes" id="UP000019486">
    <property type="component" value="Unassembled WGS sequence"/>
</dbReference>
<dbReference type="CDD" id="cd18783">
    <property type="entry name" value="ABC_6TM_PrtD_LapB_HlyB_like"/>
    <property type="match status" value="1"/>
</dbReference>
<dbReference type="Pfam" id="PF00664">
    <property type="entry name" value="ABC_membrane"/>
    <property type="match status" value="1"/>
</dbReference>
<organism evidence="13 14">
    <name type="scientific">Skermanella stibiiresistens SB22</name>
    <dbReference type="NCBI Taxonomy" id="1385369"/>
    <lineage>
        <taxon>Bacteria</taxon>
        <taxon>Pseudomonadati</taxon>
        <taxon>Pseudomonadota</taxon>
        <taxon>Alphaproteobacteria</taxon>
        <taxon>Rhodospirillales</taxon>
        <taxon>Azospirillaceae</taxon>
        <taxon>Skermanella</taxon>
    </lineage>
</organism>
<evidence type="ECO:0000313" key="14">
    <source>
        <dbReference type="Proteomes" id="UP000019486"/>
    </source>
</evidence>
<evidence type="ECO:0000259" key="12">
    <source>
        <dbReference type="PROSITE" id="PS50990"/>
    </source>
</evidence>
<dbReference type="EMBL" id="AVFL01000020">
    <property type="protein sequence ID" value="EWY38100.1"/>
    <property type="molecule type" value="Genomic_DNA"/>
</dbReference>
<evidence type="ECO:0000313" key="13">
    <source>
        <dbReference type="EMBL" id="EWY38100.1"/>
    </source>
</evidence>
<dbReference type="InterPro" id="IPR011527">
    <property type="entry name" value="ABC1_TM_dom"/>
</dbReference>
<dbReference type="PROSITE" id="PS00211">
    <property type="entry name" value="ABC_TRANSPORTER_1"/>
    <property type="match status" value="1"/>
</dbReference>
<keyword evidence="2" id="KW-0813">Transport</keyword>
<evidence type="ECO:0000256" key="8">
    <source>
        <dbReference type="ARBA" id="ARBA00023136"/>
    </source>
</evidence>
<evidence type="ECO:0000256" key="4">
    <source>
        <dbReference type="ARBA" id="ARBA00022692"/>
    </source>
</evidence>
<dbReference type="PANTHER" id="PTHR24221:SF647">
    <property type="entry name" value="BLL6336 PROTEIN"/>
    <property type="match status" value="1"/>
</dbReference>
<feature type="domain" description="ABC transporter" evidence="10">
    <location>
        <begin position="486"/>
        <end position="721"/>
    </location>
</feature>
<dbReference type="PROSITE" id="PS50929">
    <property type="entry name" value="ABC_TM1F"/>
    <property type="match status" value="1"/>
</dbReference>
<keyword evidence="5" id="KW-0547">Nucleotide-binding</keyword>
<evidence type="ECO:0000256" key="9">
    <source>
        <dbReference type="SAM" id="Phobius"/>
    </source>
</evidence>
<dbReference type="Gene3D" id="3.40.50.300">
    <property type="entry name" value="P-loop containing nucleotide triphosphate hydrolases"/>
    <property type="match status" value="1"/>
</dbReference>
<dbReference type="GO" id="GO:0005886">
    <property type="term" value="C:plasma membrane"/>
    <property type="evidence" value="ECO:0007669"/>
    <property type="project" value="UniProtKB-SubCell"/>
</dbReference>
<dbReference type="InterPro" id="IPR039421">
    <property type="entry name" value="Type_1_exporter"/>
</dbReference>
<sequence>MSEPCLSTSLRCLSAMLQHHGLIIREDELVRRFALGPEELDDSLILRVATDLGYKARRWRASFRKLERLGEAFPVLARLRNGRTVIVNGIFRPEDKEGGGGRSRARPGPQVVVTDPMADRPGFLFVDRAEFEKAWDRTLIMLRPNTADDKDGREFNIGWFVPEIMRQRSLLRDIAIAVMVLHMLALTVPIFFQLVVDRVLVHETMSTLVVLVVGVVLAILFDSAFGFLRSYLMLYATNRIDIRLARLTFAHLASLPIGFFERVPAGLLTKHMQQAEQIRQFLTGRVFFTLLDATALLVFLPVLWFYSAKLTLITLAFAGFIALVIAGLLVPYRQRLKALYDAEGQRQSMLVEAIHGMRTIKSLAIEPQQQRDWEEKSARAVRMHFRVGRIAAIASASTQGFQKLLMVAIVAVGASDVFTGSLTVGALIAFNMIAGRVIDPLVQLVSLVQDYQEAALSVRMLGTVMNEPGENRGEATRLRPPLDGSIEFDRVSFRYAGGGAPTLTDASFRIEPGMIVGVVGRSGSGKTTLTRLMQGLYTAEQGTVRMSGIDVREFDLAHLRQNIGVVLQDDFMFRASIRSNLSITRRDAAPEEIVEAARLAGAHEFIERLPQGYDTPLEEGASNLSGGQRQRLAIARALVRQPQVLILDEATSALDPESEAIVRRNLFSIAEGRTLVIVSHRLSLLQDADMILVLDRGSIVSTGTHQDLVHDCPIYRGFWQEQNRVAA</sequence>
<dbReference type="SUPFAM" id="SSF90123">
    <property type="entry name" value="ABC transporter transmembrane region"/>
    <property type="match status" value="1"/>
</dbReference>
<comment type="subcellular location">
    <subcellularLocation>
        <location evidence="1">Cell membrane</location>
        <topology evidence="1">Multi-pass membrane protein</topology>
    </subcellularLocation>
</comment>
<feature type="transmembrane region" description="Helical" evidence="9">
    <location>
        <begin position="174"/>
        <end position="196"/>
    </location>
</feature>
<dbReference type="FunFam" id="3.40.50.300:FF:000221">
    <property type="entry name" value="Multidrug ABC transporter ATP-binding protein"/>
    <property type="match status" value="1"/>
</dbReference>
<keyword evidence="3" id="KW-1003">Cell membrane</keyword>
<dbReference type="InterPro" id="IPR003593">
    <property type="entry name" value="AAA+_ATPase"/>
</dbReference>
<dbReference type="InterPro" id="IPR027417">
    <property type="entry name" value="P-loop_NTPase"/>
</dbReference>
<feature type="transmembrane region" description="Helical" evidence="9">
    <location>
        <begin position="404"/>
        <end position="430"/>
    </location>
</feature>
<accession>W9GW09</accession>
<comment type="caution">
    <text evidence="13">The sequence shown here is derived from an EMBL/GenBank/DDBJ whole genome shotgun (WGS) entry which is preliminary data.</text>
</comment>
<dbReference type="PROSITE" id="PS50893">
    <property type="entry name" value="ABC_TRANSPORTER_2"/>
    <property type="match status" value="1"/>
</dbReference>
<dbReference type="InterPro" id="IPR036640">
    <property type="entry name" value="ABC1_TM_sf"/>
</dbReference>
<dbReference type="GO" id="GO:0006508">
    <property type="term" value="P:proteolysis"/>
    <property type="evidence" value="ECO:0007669"/>
    <property type="project" value="InterPro"/>
</dbReference>
<dbReference type="Gene3D" id="3.90.70.10">
    <property type="entry name" value="Cysteine proteinases"/>
    <property type="match status" value="1"/>
</dbReference>
<keyword evidence="8 9" id="KW-0472">Membrane</keyword>
<evidence type="ECO:0000259" key="10">
    <source>
        <dbReference type="PROSITE" id="PS50893"/>
    </source>
</evidence>
<proteinExistence type="predicted"/>
<dbReference type="STRING" id="1385369.N825_14335"/>
<feature type="transmembrane region" description="Helical" evidence="9">
    <location>
        <begin position="312"/>
        <end position="330"/>
    </location>
</feature>
<dbReference type="GO" id="GO:0140359">
    <property type="term" value="F:ABC-type transporter activity"/>
    <property type="evidence" value="ECO:0007669"/>
    <property type="project" value="InterPro"/>
</dbReference>
<dbReference type="AlphaFoldDB" id="W9GW09"/>
<dbReference type="PANTHER" id="PTHR24221">
    <property type="entry name" value="ATP-BINDING CASSETTE SUB-FAMILY B"/>
    <property type="match status" value="1"/>
</dbReference>
<feature type="transmembrane region" description="Helical" evidence="9">
    <location>
        <begin position="208"/>
        <end position="228"/>
    </location>
</feature>
<dbReference type="PATRIC" id="fig|1385369.3.peg.4740"/>
<evidence type="ECO:0000256" key="2">
    <source>
        <dbReference type="ARBA" id="ARBA00022448"/>
    </source>
</evidence>
<dbReference type="SMART" id="SM00382">
    <property type="entry name" value="AAA"/>
    <property type="match status" value="1"/>
</dbReference>